<protein>
    <submittedName>
        <fullName evidence="3">DUF4253 domain-containing protein</fullName>
    </submittedName>
</protein>
<evidence type="ECO:0000256" key="1">
    <source>
        <dbReference type="SAM" id="MobiDB-lite"/>
    </source>
</evidence>
<evidence type="ECO:0000259" key="2">
    <source>
        <dbReference type="Pfam" id="PF14062"/>
    </source>
</evidence>
<comment type="caution">
    <text evidence="3">The sequence shown here is derived from an EMBL/GenBank/DDBJ whole genome shotgun (WGS) entry which is preliminary data.</text>
</comment>
<feature type="domain" description="DUF4253" evidence="2">
    <location>
        <begin position="142"/>
        <end position="248"/>
    </location>
</feature>
<sequence>MSRGSLNELPDGLPAGKLITPEDADRPALWVSDERLPDAGRHWLRLYDLRHETGLYPLLLDGMANDPSRPWHDGELWPEPVGAIDALDAGDVLEKKWNSVTEDSQAGPLSGPWPGLAPPGKTDVDADTVARRHAQGSDSSLLGLVPADRGADALTVVGWDGPCNHISTDKISAVIRTWEDRFGVRVISVGFDILRLSVAAPPTTIEHARQIAVEHHALCPDNIWQGVGDFEEYAKFLVGAESWWFWWD</sequence>
<evidence type="ECO:0000313" key="3">
    <source>
        <dbReference type="EMBL" id="GAA4099490.1"/>
    </source>
</evidence>
<keyword evidence="4" id="KW-1185">Reference proteome</keyword>
<dbReference type="Pfam" id="PF14062">
    <property type="entry name" value="DUF4253"/>
    <property type="match status" value="1"/>
</dbReference>
<organism evidence="3 4">
    <name type="scientific">Actinomadura miaoliensis</name>
    <dbReference type="NCBI Taxonomy" id="430685"/>
    <lineage>
        <taxon>Bacteria</taxon>
        <taxon>Bacillati</taxon>
        <taxon>Actinomycetota</taxon>
        <taxon>Actinomycetes</taxon>
        <taxon>Streptosporangiales</taxon>
        <taxon>Thermomonosporaceae</taxon>
        <taxon>Actinomadura</taxon>
    </lineage>
</organism>
<name>A0ABP7WXS2_9ACTN</name>
<accession>A0ABP7WXS2</accession>
<gene>
    <name evidence="3" type="ORF">GCM10022214_75590</name>
</gene>
<dbReference type="RefSeq" id="WP_344957208.1">
    <property type="nucleotide sequence ID" value="NZ_BAAAZG010000059.1"/>
</dbReference>
<dbReference type="EMBL" id="BAAAZG010000059">
    <property type="protein sequence ID" value="GAA4099490.1"/>
    <property type="molecule type" value="Genomic_DNA"/>
</dbReference>
<proteinExistence type="predicted"/>
<evidence type="ECO:0000313" key="4">
    <source>
        <dbReference type="Proteomes" id="UP001500683"/>
    </source>
</evidence>
<feature type="region of interest" description="Disordered" evidence="1">
    <location>
        <begin position="1"/>
        <end position="20"/>
    </location>
</feature>
<dbReference type="InterPro" id="IPR025349">
    <property type="entry name" value="DUF4253"/>
</dbReference>
<reference evidence="4" key="1">
    <citation type="journal article" date="2019" name="Int. J. Syst. Evol. Microbiol.">
        <title>The Global Catalogue of Microorganisms (GCM) 10K type strain sequencing project: providing services to taxonomists for standard genome sequencing and annotation.</title>
        <authorList>
            <consortium name="The Broad Institute Genomics Platform"/>
            <consortium name="The Broad Institute Genome Sequencing Center for Infectious Disease"/>
            <person name="Wu L."/>
            <person name="Ma J."/>
        </authorList>
    </citation>
    <scope>NUCLEOTIDE SEQUENCE [LARGE SCALE GENOMIC DNA]</scope>
    <source>
        <strain evidence="4">JCM 16702</strain>
    </source>
</reference>
<dbReference type="Proteomes" id="UP001500683">
    <property type="component" value="Unassembled WGS sequence"/>
</dbReference>